<gene>
    <name evidence="2" type="ORF">C5Y96_14985</name>
</gene>
<comment type="caution">
    <text evidence="2">The sequence shown here is derived from an EMBL/GenBank/DDBJ whole genome shotgun (WGS) entry which is preliminary data.</text>
</comment>
<evidence type="ECO:0000259" key="1">
    <source>
        <dbReference type="Pfam" id="PF24096"/>
    </source>
</evidence>
<evidence type="ECO:0000313" key="2">
    <source>
        <dbReference type="EMBL" id="PQO30761.1"/>
    </source>
</evidence>
<evidence type="ECO:0000313" key="3">
    <source>
        <dbReference type="Proteomes" id="UP000240009"/>
    </source>
</evidence>
<dbReference type="Gene3D" id="3.40.50.1820">
    <property type="entry name" value="alpha/beta hydrolase"/>
    <property type="match status" value="1"/>
</dbReference>
<protein>
    <recommendedName>
        <fullName evidence="1">DUF7379 domain-containing protein</fullName>
    </recommendedName>
</protein>
<proteinExistence type="predicted"/>
<dbReference type="Proteomes" id="UP000240009">
    <property type="component" value="Unassembled WGS sequence"/>
</dbReference>
<reference evidence="2 3" key="1">
    <citation type="submission" date="2018-02" db="EMBL/GenBank/DDBJ databases">
        <title>Comparative genomes isolates from brazilian mangrove.</title>
        <authorList>
            <person name="Araujo J.E."/>
            <person name="Taketani R.G."/>
            <person name="Silva M.C.P."/>
            <person name="Loureco M.V."/>
            <person name="Andreote F.D."/>
        </authorList>
    </citation>
    <scope>NUCLEOTIDE SEQUENCE [LARGE SCALE GENOMIC DNA]</scope>
    <source>
        <strain evidence="2 3">HEX-2 MGV</strain>
    </source>
</reference>
<dbReference type="InterPro" id="IPR029058">
    <property type="entry name" value="AB_hydrolase_fold"/>
</dbReference>
<dbReference type="Pfam" id="PF24096">
    <property type="entry name" value="DUF7379"/>
    <property type="match status" value="1"/>
</dbReference>
<sequence>MNNVQRFSTRYLIALAIAIGVLLGSVRSGMAETIELVIPLEQGEFYQPEEVRRQLQEKLGLKFPANIKSQPRRRLGRDERAALLAADLAGLLEVKFLADRLELKLPQQLSPDDVAKLLKVQWGLVIPEDFDPKRPTVVLIHGLESTVKDVRKAERFLESHDVQVILFEYPNDGPVAASAIRLSEQLKALKASYPQTRVSILAHSMGGLVARYCLEMPGQGPGCVDRVVMLGTPHSGSNLAKGQKWLELANSVGVLLDRKWTIVNDGQGEAAVDLTPGSPLLTQLSQTSKPAKVHYACAVGTKAYLTKPQQAESLAELTAILARRRVPEKKRDAILRFAASSELCHGQGDGAVTIANATLAAADEVRQFSRTHLQLLDFSTETPEQREYTQWVLIQLGVPQN</sequence>
<dbReference type="AlphaFoldDB" id="A0A2S8FF06"/>
<dbReference type="RefSeq" id="WP_146115668.1">
    <property type="nucleotide sequence ID" value="NZ_PUIA01000038.1"/>
</dbReference>
<dbReference type="PANTHER" id="PTHR37946">
    <property type="entry name" value="SLL1969 PROTEIN"/>
    <property type="match status" value="1"/>
</dbReference>
<dbReference type="InterPro" id="IPR055803">
    <property type="entry name" value="DUF7379"/>
</dbReference>
<organism evidence="2 3">
    <name type="scientific">Blastopirellula marina</name>
    <dbReference type="NCBI Taxonomy" id="124"/>
    <lineage>
        <taxon>Bacteria</taxon>
        <taxon>Pseudomonadati</taxon>
        <taxon>Planctomycetota</taxon>
        <taxon>Planctomycetia</taxon>
        <taxon>Pirellulales</taxon>
        <taxon>Pirellulaceae</taxon>
        <taxon>Blastopirellula</taxon>
    </lineage>
</organism>
<feature type="domain" description="DUF7379" evidence="1">
    <location>
        <begin position="179"/>
        <end position="266"/>
    </location>
</feature>
<dbReference type="EMBL" id="PUIA01000038">
    <property type="protein sequence ID" value="PQO30761.1"/>
    <property type="molecule type" value="Genomic_DNA"/>
</dbReference>
<dbReference type="PANTHER" id="PTHR37946:SF1">
    <property type="entry name" value="SLL1969 PROTEIN"/>
    <property type="match status" value="1"/>
</dbReference>
<dbReference type="OrthoDB" id="556502at2"/>
<dbReference type="SUPFAM" id="SSF53474">
    <property type="entry name" value="alpha/beta-Hydrolases"/>
    <property type="match status" value="1"/>
</dbReference>
<accession>A0A2S8FF06</accession>
<name>A0A2S8FF06_9BACT</name>